<dbReference type="RefSeq" id="WP_013679618.1">
    <property type="nucleotide sequence ID" value="NC_015315.1"/>
</dbReference>
<dbReference type="HOGENOM" id="CLU_137928_0_0_2"/>
<dbReference type="InterPro" id="IPR052552">
    <property type="entry name" value="YeaO-like"/>
</dbReference>
<accession>F2L533</accession>
<evidence type="ECO:0008006" key="3">
    <source>
        <dbReference type="Google" id="ProtNLM"/>
    </source>
</evidence>
<keyword evidence="2" id="KW-1185">Reference proteome</keyword>
<gene>
    <name evidence="1" type="ordered locus">TUZN_0794</name>
</gene>
<dbReference type="Pfam" id="PF22752">
    <property type="entry name" value="DUF488-N3i"/>
    <property type="match status" value="1"/>
</dbReference>
<protein>
    <recommendedName>
        <fullName evidence="3">Uroporphyrin-III C-methyltransferase</fullName>
    </recommendedName>
</protein>
<proteinExistence type="predicted"/>
<dbReference type="PANTHER" id="PTHR36849">
    <property type="entry name" value="CYTOPLASMIC PROTEIN-RELATED"/>
    <property type="match status" value="1"/>
</dbReference>
<dbReference type="AlphaFoldDB" id="F2L533"/>
<dbReference type="eggNOG" id="arCOG06027">
    <property type="taxonomic scope" value="Archaea"/>
</dbReference>
<reference evidence="1 2" key="1">
    <citation type="journal article" date="2011" name="J. Bacteriol.">
        <title>Complete genome sequence of the thermoacidophilic crenarchaeon Thermoproteus uzoniensis 768-20.</title>
        <authorList>
            <person name="Mardanov A.V."/>
            <person name="Gumerov V.M."/>
            <person name="Beletsky A.V."/>
            <person name="Prokofeva M.I."/>
            <person name="Bonch-Osmolovskaya E.A."/>
            <person name="Ravin N.V."/>
            <person name="Skryabin K.G."/>
        </authorList>
    </citation>
    <scope>NUCLEOTIDE SEQUENCE [LARGE SCALE GENOMIC DNA]</scope>
    <source>
        <strain evidence="1 2">768-20</strain>
    </source>
</reference>
<evidence type="ECO:0000313" key="1">
    <source>
        <dbReference type="EMBL" id="AEA12282.1"/>
    </source>
</evidence>
<name>F2L533_THEU7</name>
<dbReference type="Proteomes" id="UP000008138">
    <property type="component" value="Chromosome"/>
</dbReference>
<organism evidence="1 2">
    <name type="scientific">Thermoproteus uzoniensis (strain 768-20)</name>
    <dbReference type="NCBI Taxonomy" id="999630"/>
    <lineage>
        <taxon>Archaea</taxon>
        <taxon>Thermoproteota</taxon>
        <taxon>Thermoprotei</taxon>
        <taxon>Thermoproteales</taxon>
        <taxon>Thermoproteaceae</taxon>
        <taxon>Thermoproteus</taxon>
    </lineage>
</organism>
<evidence type="ECO:0000313" key="2">
    <source>
        <dbReference type="Proteomes" id="UP000008138"/>
    </source>
</evidence>
<dbReference type="OrthoDB" id="7940at2157"/>
<sequence>MIKVKRVYDPPEPGDGLRVLVDRLWPRGVRRDAVDIWMREVAPSDELRRWFSHDPAKWEEFKARYWRELDENPKVEELLRLAERGDVTLLYAARSPYNNAVALKEYLERRLAERRG</sequence>
<dbReference type="EMBL" id="CP002590">
    <property type="protein sequence ID" value="AEA12282.1"/>
    <property type="molecule type" value="Genomic_DNA"/>
</dbReference>
<dbReference type="KEGG" id="tuz:TUZN_0794"/>
<dbReference type="GeneID" id="10360331"/>
<dbReference type="PANTHER" id="PTHR36849:SF1">
    <property type="entry name" value="CYTOPLASMIC PROTEIN"/>
    <property type="match status" value="1"/>
</dbReference>
<reference key="2">
    <citation type="submission" date="2011-03" db="EMBL/GenBank/DDBJ databases">
        <title>Complete genome sequence of the thermoacidophilic crenarchaeon Thermoproteus uzoniensis 768-20.</title>
        <authorList>
            <person name="Mardanov A.V."/>
            <person name="Gumerov V.M."/>
            <person name="Beletsky A.V."/>
            <person name="Prokofeva M.I."/>
            <person name="Bonch-Osmolovskaya E.A."/>
            <person name="Ravin N.V."/>
            <person name="Skryabin K.G."/>
        </authorList>
    </citation>
    <scope>NUCLEOTIDE SEQUENCE</scope>
    <source>
        <strain>768-20</strain>
    </source>
</reference>